<evidence type="ECO:0000313" key="9">
    <source>
        <dbReference type="EMBL" id="KPL52194.1"/>
    </source>
</evidence>
<evidence type="ECO:0000256" key="7">
    <source>
        <dbReference type="ARBA" id="ARBA00023136"/>
    </source>
</evidence>
<evidence type="ECO:0000256" key="8">
    <source>
        <dbReference type="RuleBase" id="RU363041"/>
    </source>
</evidence>
<evidence type="ECO:0000256" key="6">
    <source>
        <dbReference type="ARBA" id="ARBA00022989"/>
    </source>
</evidence>
<dbReference type="InterPro" id="IPR052017">
    <property type="entry name" value="TSUP"/>
</dbReference>
<reference evidence="9 10" key="1">
    <citation type="submission" date="2015-09" db="EMBL/GenBank/DDBJ databases">
        <authorList>
            <person name="Jackson K.R."/>
            <person name="Lunt B.L."/>
            <person name="Fisher J.N.B."/>
            <person name="Gardner A.V."/>
            <person name="Bailey M.E."/>
            <person name="Deus L.M."/>
            <person name="Earl A.S."/>
            <person name="Gibby P.D."/>
            <person name="Hartmann K.A."/>
            <person name="Liu J.E."/>
            <person name="Manci A.M."/>
            <person name="Nielsen D.A."/>
            <person name="Solomon M.B."/>
            <person name="Breakwell D.P."/>
            <person name="Burnett S.H."/>
            <person name="Grose J.H."/>
        </authorList>
    </citation>
    <scope>NUCLEOTIDE SEQUENCE [LARGE SCALE GENOMIC DNA]</scope>
    <source>
        <strain evidence="9 10">16</strain>
    </source>
</reference>
<evidence type="ECO:0000256" key="5">
    <source>
        <dbReference type="ARBA" id="ARBA00022692"/>
    </source>
</evidence>
<protein>
    <recommendedName>
        <fullName evidence="8">Probable membrane transporter protein</fullName>
    </recommendedName>
</protein>
<reference evidence="9 10" key="2">
    <citation type="submission" date="2015-10" db="EMBL/GenBank/DDBJ databases">
        <title>Draft Genome Sequence of Prosthecomicrobium hirschii ATCC 27832.</title>
        <authorList>
            <person name="Daniel J."/>
            <person name="Givan S.A."/>
            <person name="Brun Y.V."/>
            <person name="Brown P.J."/>
        </authorList>
    </citation>
    <scope>NUCLEOTIDE SEQUENCE [LARGE SCALE GENOMIC DNA]</scope>
    <source>
        <strain evidence="9 10">16</strain>
    </source>
</reference>
<organism evidence="9 10">
    <name type="scientific">Prosthecodimorpha hirschii</name>
    <dbReference type="NCBI Taxonomy" id="665126"/>
    <lineage>
        <taxon>Bacteria</taxon>
        <taxon>Pseudomonadati</taxon>
        <taxon>Pseudomonadota</taxon>
        <taxon>Alphaproteobacteria</taxon>
        <taxon>Hyphomicrobiales</taxon>
        <taxon>Ancalomicrobiaceae</taxon>
        <taxon>Prosthecodimorpha</taxon>
    </lineage>
</organism>
<evidence type="ECO:0000256" key="4">
    <source>
        <dbReference type="ARBA" id="ARBA00022475"/>
    </source>
</evidence>
<keyword evidence="3" id="KW-0813">Transport</keyword>
<proteinExistence type="inferred from homology"/>
<feature type="transmembrane region" description="Helical" evidence="8">
    <location>
        <begin position="44"/>
        <end position="64"/>
    </location>
</feature>
<comment type="caution">
    <text evidence="9">The sequence shown here is derived from an EMBL/GenBank/DDBJ whole genome shotgun (WGS) entry which is preliminary data.</text>
</comment>
<comment type="subcellular location">
    <subcellularLocation>
        <location evidence="1 8">Cell membrane</location>
        <topology evidence="1 8">Multi-pass membrane protein</topology>
    </subcellularLocation>
</comment>
<evidence type="ECO:0000256" key="3">
    <source>
        <dbReference type="ARBA" id="ARBA00022448"/>
    </source>
</evidence>
<dbReference type="PANTHER" id="PTHR30269">
    <property type="entry name" value="TRANSMEMBRANE PROTEIN YFCA"/>
    <property type="match status" value="1"/>
</dbReference>
<evidence type="ECO:0000256" key="1">
    <source>
        <dbReference type="ARBA" id="ARBA00004651"/>
    </source>
</evidence>
<dbReference type="GO" id="GO:0005886">
    <property type="term" value="C:plasma membrane"/>
    <property type="evidence" value="ECO:0007669"/>
    <property type="project" value="UniProtKB-SubCell"/>
</dbReference>
<keyword evidence="6 8" id="KW-1133">Transmembrane helix</keyword>
<keyword evidence="4 8" id="KW-1003">Cell membrane</keyword>
<gene>
    <name evidence="9" type="ORF">ABB55_08085</name>
</gene>
<evidence type="ECO:0000313" key="10">
    <source>
        <dbReference type="Proteomes" id="UP000048984"/>
    </source>
</evidence>
<feature type="transmembrane region" description="Helical" evidence="8">
    <location>
        <begin position="199"/>
        <end position="217"/>
    </location>
</feature>
<dbReference type="Pfam" id="PF01925">
    <property type="entry name" value="TauE"/>
    <property type="match status" value="1"/>
</dbReference>
<comment type="similarity">
    <text evidence="2 8">Belongs to the 4-toluene sulfonate uptake permease (TSUP) (TC 2.A.102) family.</text>
</comment>
<dbReference type="STRING" id="665126.ABB55_08085"/>
<dbReference type="Proteomes" id="UP000048984">
    <property type="component" value="Unassembled WGS sequence"/>
</dbReference>
<dbReference type="InterPro" id="IPR002781">
    <property type="entry name" value="TM_pro_TauE-like"/>
</dbReference>
<feature type="transmembrane region" description="Helical" evidence="8">
    <location>
        <begin position="164"/>
        <end position="187"/>
    </location>
</feature>
<keyword evidence="5 8" id="KW-0812">Transmembrane</keyword>
<feature type="transmembrane region" description="Helical" evidence="8">
    <location>
        <begin position="97"/>
        <end position="116"/>
    </location>
</feature>
<keyword evidence="10" id="KW-1185">Reference proteome</keyword>
<evidence type="ECO:0000256" key="2">
    <source>
        <dbReference type="ARBA" id="ARBA00009142"/>
    </source>
</evidence>
<sequence length="250" mass="26731">MTADLLFYLLAIPAAALVGGSKGGVPMVGMLAVPLLTLVVPPIQAVGMLLPIYVVSDMFGLWVYRHAFDRRNLAILIPAGIAGVGVGWATASLVSEAAVTLMLGLIGLAFCLDRWLRPATLEKKQADIPRGIFWGMLTGFTSFVSHAGSPPYQWYVLPQRLDKYVYAGTTTILFAVINLTKLVPFWMLGQLNLGSLETALTLAPAAVIATFAGARVVKMIPEGAFFRLVEFGLCAISLKLIWDGAHALAG</sequence>
<dbReference type="PANTHER" id="PTHR30269:SF37">
    <property type="entry name" value="MEMBRANE TRANSPORTER PROTEIN"/>
    <property type="match status" value="1"/>
</dbReference>
<dbReference type="EMBL" id="LJYW01000001">
    <property type="protein sequence ID" value="KPL52194.1"/>
    <property type="molecule type" value="Genomic_DNA"/>
</dbReference>
<dbReference type="AlphaFoldDB" id="A0A0P6WC21"/>
<keyword evidence="7 8" id="KW-0472">Membrane</keyword>
<accession>A0A0P6WC21</accession>
<feature type="transmembrane region" description="Helical" evidence="8">
    <location>
        <begin position="73"/>
        <end position="91"/>
    </location>
</feature>
<name>A0A0P6WC21_9HYPH</name>